<accession>I8J0B1</accession>
<gene>
    <name evidence="2" type="ORF">A374_10575</name>
</gene>
<feature type="transmembrane region" description="Helical" evidence="1">
    <location>
        <begin position="137"/>
        <end position="159"/>
    </location>
</feature>
<dbReference type="EMBL" id="AKKV01000026">
    <property type="protein sequence ID" value="EIT85181.1"/>
    <property type="molecule type" value="Genomic_DNA"/>
</dbReference>
<feature type="transmembrane region" description="Helical" evidence="1">
    <location>
        <begin position="47"/>
        <end position="68"/>
    </location>
</feature>
<organism evidence="2 3">
    <name type="scientific">Fictibacillus macauensis ZFHKF-1</name>
    <dbReference type="NCBI Taxonomy" id="1196324"/>
    <lineage>
        <taxon>Bacteria</taxon>
        <taxon>Bacillati</taxon>
        <taxon>Bacillota</taxon>
        <taxon>Bacilli</taxon>
        <taxon>Bacillales</taxon>
        <taxon>Fictibacillaceae</taxon>
        <taxon>Fictibacillus</taxon>
    </lineage>
</organism>
<dbReference type="PANTHER" id="PTHR39165">
    <property type="entry name" value="IG HYPOTHETICAL 17883"/>
    <property type="match status" value="1"/>
</dbReference>
<evidence type="ECO:0000313" key="3">
    <source>
        <dbReference type="Proteomes" id="UP000004080"/>
    </source>
</evidence>
<keyword evidence="1" id="KW-0812">Transmembrane</keyword>
<evidence type="ECO:0000313" key="2">
    <source>
        <dbReference type="EMBL" id="EIT85181.1"/>
    </source>
</evidence>
<dbReference type="AlphaFoldDB" id="I8J0B1"/>
<sequence length="160" mass="16973">MDLLYSVTIGLCFVLSFVAFVYPILPGALFLVLGFVLYGWIYSFHVFTPTLLIIEGISLISLFLVDYASNLYGIKKFGGSKAAAWGSTLGLLIGPFVIPGIGLIIGPFAGAVIGQLITGKQSVGQAIKVGIGSVLGFLGGTVVKALLHVFMIGIFLFYIF</sequence>
<evidence type="ECO:0000256" key="1">
    <source>
        <dbReference type="SAM" id="Phobius"/>
    </source>
</evidence>
<keyword evidence="3" id="KW-1185">Reference proteome</keyword>
<protein>
    <submittedName>
        <fullName evidence="2">Conserved membrane protein YqgC</fullName>
    </submittedName>
</protein>
<dbReference type="Pfam" id="PF04306">
    <property type="entry name" value="DUF456"/>
    <property type="match status" value="1"/>
</dbReference>
<feature type="transmembrane region" description="Helical" evidence="1">
    <location>
        <begin position="12"/>
        <end position="41"/>
    </location>
</feature>
<dbReference type="RefSeq" id="WP_007202199.1">
    <property type="nucleotide sequence ID" value="NZ_AKKV01000026.1"/>
</dbReference>
<comment type="caution">
    <text evidence="2">The sequence shown here is derived from an EMBL/GenBank/DDBJ whole genome shotgun (WGS) entry which is preliminary data.</text>
</comment>
<dbReference type="PATRIC" id="fig|1196324.3.peg.2163"/>
<name>I8J0B1_9BACL</name>
<dbReference type="eggNOG" id="COG2839">
    <property type="taxonomic scope" value="Bacteria"/>
</dbReference>
<keyword evidence="1" id="KW-1133">Transmembrane helix</keyword>
<dbReference type="STRING" id="1196324.A374_10575"/>
<dbReference type="Proteomes" id="UP000004080">
    <property type="component" value="Unassembled WGS sequence"/>
</dbReference>
<dbReference type="PANTHER" id="PTHR39165:SF1">
    <property type="entry name" value="DUF456 DOMAIN-CONTAINING PROTEIN"/>
    <property type="match status" value="1"/>
</dbReference>
<feature type="transmembrane region" description="Helical" evidence="1">
    <location>
        <begin position="89"/>
        <end position="117"/>
    </location>
</feature>
<dbReference type="InterPro" id="IPR007403">
    <property type="entry name" value="DUF456"/>
</dbReference>
<reference evidence="2 3" key="1">
    <citation type="journal article" date="2012" name="J. Bacteriol.">
        <title>Genome of Bacillus macauensis ZFHKF-1, a Long-Chain-Forming Bacterium.</title>
        <authorList>
            <person name="Cai L."/>
            <person name="Zhang T."/>
        </authorList>
    </citation>
    <scope>NUCLEOTIDE SEQUENCE [LARGE SCALE GENOMIC DNA]</scope>
    <source>
        <strain evidence="2 3">ZFHKF-1</strain>
    </source>
</reference>
<proteinExistence type="predicted"/>
<dbReference type="OrthoDB" id="9808460at2"/>
<keyword evidence="1" id="KW-0472">Membrane</keyword>